<keyword evidence="1" id="KW-0175">Coiled coil</keyword>
<organism evidence="2 3">
    <name type="scientific">Ephemerocybe angulata</name>
    <dbReference type="NCBI Taxonomy" id="980116"/>
    <lineage>
        <taxon>Eukaryota</taxon>
        <taxon>Fungi</taxon>
        <taxon>Dikarya</taxon>
        <taxon>Basidiomycota</taxon>
        <taxon>Agaricomycotina</taxon>
        <taxon>Agaricomycetes</taxon>
        <taxon>Agaricomycetidae</taxon>
        <taxon>Agaricales</taxon>
        <taxon>Agaricineae</taxon>
        <taxon>Psathyrellaceae</taxon>
        <taxon>Ephemerocybe</taxon>
    </lineage>
</organism>
<evidence type="ECO:0000313" key="2">
    <source>
        <dbReference type="EMBL" id="KAF5311674.1"/>
    </source>
</evidence>
<name>A0A8H5AVD7_9AGAR</name>
<reference evidence="2 3" key="1">
    <citation type="journal article" date="2020" name="ISME J.">
        <title>Uncovering the hidden diversity of litter-decomposition mechanisms in mushroom-forming fungi.</title>
        <authorList>
            <person name="Floudas D."/>
            <person name="Bentzer J."/>
            <person name="Ahren D."/>
            <person name="Johansson T."/>
            <person name="Persson P."/>
            <person name="Tunlid A."/>
        </authorList>
    </citation>
    <scope>NUCLEOTIDE SEQUENCE [LARGE SCALE GENOMIC DNA]</scope>
    <source>
        <strain evidence="2 3">CBS 175.51</strain>
    </source>
</reference>
<keyword evidence="3" id="KW-1185">Reference proteome</keyword>
<feature type="coiled-coil region" evidence="1">
    <location>
        <begin position="32"/>
        <end position="59"/>
    </location>
</feature>
<dbReference type="AlphaFoldDB" id="A0A8H5AVD7"/>
<accession>A0A8H5AVD7</accession>
<sequence length="584" mass="65772">MPARKTGRPISQLLSSNILPQPQQAAYIQAEITKMKTQISKLRTQLGSLEERLFEHERLLSSSRKVPLEVLGEIFANAVPSVLDEGARNTLLDLCLVCKNWREAALHYPRLWSGVALKSKQLNIATFDGDAVMLWLNRAGGVPKTLTIQASCVDGDCHKGRDSKDCQLANPALVSMLAAIPNLDTLSLECFFVDCLEHLIRSMARLKLGYTWMTLPVRSLSLKFTEQWVVSREYCGAAYTLKVPPVASLSVSLPRHFQSIQRRSKEQPIQIISPGTFKHIRTFFISTDWSLECLLETLKQCVNVETLTLDLHNHAGFTFDGPIRDSHRRSGIHLPKLRTLHLVNHATSKSWILEILRTPVLANLDISFTTNYRRPAKVRQDQLSAAEIKAWGACLKQYSKTLRTLRIHDIEVGRSCSLSNLFTAPFPSLIRLTIDRVEKDSLFFYNLRTPPKKNGRWFPRLETLEVLEAPASFDAEEPISFVAGKTTKRVLKNGWYVDKCNPPRVRTVKSVLVTYHRDPALKEVVCEEQPKQTEGAAAEFRKGGTVVTIGRRPRFVAPEIKVKKKSRGCCSDCSDSDCSNIPSD</sequence>
<comment type="caution">
    <text evidence="2">The sequence shown here is derived from an EMBL/GenBank/DDBJ whole genome shotgun (WGS) entry which is preliminary data.</text>
</comment>
<dbReference type="EMBL" id="JAACJK010000225">
    <property type="protein sequence ID" value="KAF5311674.1"/>
    <property type="molecule type" value="Genomic_DNA"/>
</dbReference>
<evidence type="ECO:0000256" key="1">
    <source>
        <dbReference type="SAM" id="Coils"/>
    </source>
</evidence>
<dbReference type="OrthoDB" id="2269034at2759"/>
<gene>
    <name evidence="2" type="ORF">D9611_009542</name>
</gene>
<evidence type="ECO:0008006" key="4">
    <source>
        <dbReference type="Google" id="ProtNLM"/>
    </source>
</evidence>
<proteinExistence type="predicted"/>
<evidence type="ECO:0000313" key="3">
    <source>
        <dbReference type="Proteomes" id="UP000541558"/>
    </source>
</evidence>
<protein>
    <recommendedName>
        <fullName evidence="4">F-box domain-containing protein</fullName>
    </recommendedName>
</protein>
<dbReference type="SUPFAM" id="SSF52047">
    <property type="entry name" value="RNI-like"/>
    <property type="match status" value="1"/>
</dbReference>
<dbReference type="Proteomes" id="UP000541558">
    <property type="component" value="Unassembled WGS sequence"/>
</dbReference>